<evidence type="ECO:0000313" key="1">
    <source>
        <dbReference type="EMBL" id="JAR94556.1"/>
    </source>
</evidence>
<dbReference type="AlphaFoldDB" id="A0A147BUY3"/>
<protein>
    <submittedName>
        <fullName evidence="1">Putative secreted protein</fullName>
    </submittedName>
</protein>
<dbReference type="EMBL" id="GEGO01000848">
    <property type="protein sequence ID" value="JAR94556.1"/>
    <property type="molecule type" value="Transcribed_RNA"/>
</dbReference>
<accession>A0A147BUY3</accession>
<sequence>MSILFRLASTAFQTSLMLIKVAHKCCYACPLHYRVLKKNYLQASASMLHAMVATDLVSRTSSTSKSWSLYKELHIFVFMTLGGRKSQ</sequence>
<reference evidence="1" key="1">
    <citation type="journal article" date="2018" name="PLoS Negl. Trop. Dis.">
        <title>Sialome diversity of ticks revealed by RNAseq of single tick salivary glands.</title>
        <authorList>
            <person name="Perner J."/>
            <person name="Kropackova S."/>
            <person name="Kopacek P."/>
            <person name="Ribeiro J.M."/>
        </authorList>
    </citation>
    <scope>NUCLEOTIDE SEQUENCE</scope>
    <source>
        <strain evidence="1">Siblings of single egg batch collected in Ceske Budejovice</strain>
        <tissue evidence="1">Salivary glands</tissue>
    </source>
</reference>
<name>A0A147BUY3_IXORI</name>
<organism evidence="1">
    <name type="scientific">Ixodes ricinus</name>
    <name type="common">Common tick</name>
    <name type="synonym">Acarus ricinus</name>
    <dbReference type="NCBI Taxonomy" id="34613"/>
    <lineage>
        <taxon>Eukaryota</taxon>
        <taxon>Metazoa</taxon>
        <taxon>Ecdysozoa</taxon>
        <taxon>Arthropoda</taxon>
        <taxon>Chelicerata</taxon>
        <taxon>Arachnida</taxon>
        <taxon>Acari</taxon>
        <taxon>Parasitiformes</taxon>
        <taxon>Ixodida</taxon>
        <taxon>Ixodoidea</taxon>
        <taxon>Ixodidae</taxon>
        <taxon>Ixodinae</taxon>
        <taxon>Ixodes</taxon>
    </lineage>
</organism>
<proteinExistence type="predicted"/>